<evidence type="ECO:0000313" key="3">
    <source>
        <dbReference type="Proteomes" id="UP000250321"/>
    </source>
</evidence>
<protein>
    <submittedName>
        <fullName evidence="2">Uncharacterized protein</fullName>
    </submittedName>
</protein>
<evidence type="ECO:0000256" key="1">
    <source>
        <dbReference type="SAM" id="MobiDB-lite"/>
    </source>
</evidence>
<accession>A0A314ZZI2</accession>
<reference evidence="2 3" key="1">
    <citation type="submission" date="2018-02" db="EMBL/GenBank/DDBJ databases">
        <title>Draft genome of wild Prunus yedoensis var. nudiflora.</title>
        <authorList>
            <person name="Baek S."/>
            <person name="Kim J.-H."/>
            <person name="Choi K."/>
            <person name="Kim G.-B."/>
            <person name="Cho A."/>
            <person name="Jang H."/>
            <person name="Shin C.-H."/>
            <person name="Yu H.-J."/>
            <person name="Mun J.-H."/>
        </authorList>
    </citation>
    <scope>NUCLEOTIDE SEQUENCE [LARGE SCALE GENOMIC DNA]</scope>
    <source>
        <strain evidence="3">cv. Jeju island</strain>
        <tissue evidence="2">Leaf</tissue>
    </source>
</reference>
<dbReference type="EMBL" id="PJQY01000877">
    <property type="protein sequence ID" value="PQQ07206.1"/>
    <property type="molecule type" value="Genomic_DNA"/>
</dbReference>
<name>A0A314ZZI2_PRUYE</name>
<evidence type="ECO:0000313" key="2">
    <source>
        <dbReference type="EMBL" id="PQQ07206.1"/>
    </source>
</evidence>
<dbReference type="AlphaFoldDB" id="A0A314ZZI2"/>
<organism evidence="2 3">
    <name type="scientific">Prunus yedoensis var. nudiflora</name>
    <dbReference type="NCBI Taxonomy" id="2094558"/>
    <lineage>
        <taxon>Eukaryota</taxon>
        <taxon>Viridiplantae</taxon>
        <taxon>Streptophyta</taxon>
        <taxon>Embryophyta</taxon>
        <taxon>Tracheophyta</taxon>
        <taxon>Spermatophyta</taxon>
        <taxon>Magnoliopsida</taxon>
        <taxon>eudicotyledons</taxon>
        <taxon>Gunneridae</taxon>
        <taxon>Pentapetalae</taxon>
        <taxon>rosids</taxon>
        <taxon>fabids</taxon>
        <taxon>Rosales</taxon>
        <taxon>Rosaceae</taxon>
        <taxon>Amygdaloideae</taxon>
        <taxon>Amygdaleae</taxon>
        <taxon>Prunus</taxon>
    </lineage>
</organism>
<gene>
    <name evidence="2" type="ORF">Pyn_15358</name>
</gene>
<keyword evidence="3" id="KW-1185">Reference proteome</keyword>
<feature type="compositionally biased region" description="Low complexity" evidence="1">
    <location>
        <begin position="22"/>
        <end position="34"/>
    </location>
</feature>
<feature type="region of interest" description="Disordered" evidence="1">
    <location>
        <begin position="10"/>
        <end position="55"/>
    </location>
</feature>
<proteinExistence type="predicted"/>
<dbReference type="Proteomes" id="UP000250321">
    <property type="component" value="Unassembled WGS sequence"/>
</dbReference>
<comment type="caution">
    <text evidence="2">The sequence shown here is derived from an EMBL/GenBank/DDBJ whole genome shotgun (WGS) entry which is preliminary data.</text>
</comment>
<sequence>MIVDALRACPPLLQNQAKGPPGSAREGARASSGAHQPWQAHGQILPGLQPEGADVSERKKFKKIQFFK</sequence>